<dbReference type="PROSITE" id="PS00135">
    <property type="entry name" value="TRYPSIN_SER"/>
    <property type="match status" value="1"/>
</dbReference>
<dbReference type="CDD" id="cd00190">
    <property type="entry name" value="Tryp_SPc"/>
    <property type="match status" value="3"/>
</dbReference>
<keyword evidence="3" id="KW-0720">Serine protease</keyword>
<gene>
    <name evidence="6" type="ORF">FF38_01176</name>
</gene>
<feature type="signal peptide" evidence="4">
    <location>
        <begin position="1"/>
        <end position="19"/>
    </location>
</feature>
<feature type="domain" description="Peptidase S1" evidence="5">
    <location>
        <begin position="34"/>
        <end position="274"/>
    </location>
</feature>
<dbReference type="PRINTS" id="PR00722">
    <property type="entry name" value="CHYMOTRYPSIN"/>
</dbReference>
<evidence type="ECO:0000259" key="5">
    <source>
        <dbReference type="PROSITE" id="PS50240"/>
    </source>
</evidence>
<evidence type="ECO:0000256" key="1">
    <source>
        <dbReference type="ARBA" id="ARBA00023157"/>
    </source>
</evidence>
<keyword evidence="1" id="KW-1015">Disulfide bond</keyword>
<dbReference type="PANTHER" id="PTHR24256">
    <property type="entry name" value="TRYPTASE-RELATED"/>
    <property type="match status" value="1"/>
</dbReference>
<reference evidence="6 7" key="1">
    <citation type="journal article" date="2015" name="Nat. Commun.">
        <title>Lucilia cuprina genome unlocks parasitic fly biology to underpin future interventions.</title>
        <authorList>
            <person name="Anstead C.A."/>
            <person name="Korhonen P.K."/>
            <person name="Young N.D."/>
            <person name="Hall R.S."/>
            <person name="Jex A.R."/>
            <person name="Murali S.C."/>
            <person name="Hughes D.S."/>
            <person name="Lee S.F."/>
            <person name="Perry T."/>
            <person name="Stroehlein A.J."/>
            <person name="Ansell B.R."/>
            <person name="Breugelmans B."/>
            <person name="Hofmann A."/>
            <person name="Qu J."/>
            <person name="Dugan S."/>
            <person name="Lee S.L."/>
            <person name="Chao H."/>
            <person name="Dinh H."/>
            <person name="Han Y."/>
            <person name="Doddapaneni H.V."/>
            <person name="Worley K.C."/>
            <person name="Muzny D.M."/>
            <person name="Ioannidis P."/>
            <person name="Waterhouse R.M."/>
            <person name="Zdobnov E.M."/>
            <person name="James P.J."/>
            <person name="Bagnall N.H."/>
            <person name="Kotze A.C."/>
            <person name="Gibbs R.A."/>
            <person name="Richards S."/>
            <person name="Batterham P."/>
            <person name="Gasser R.B."/>
        </authorList>
    </citation>
    <scope>NUCLEOTIDE SEQUENCE [LARGE SCALE GENOMIC DNA]</scope>
    <source>
        <strain evidence="6 7">LS</strain>
        <tissue evidence="6">Full body</tissue>
    </source>
</reference>
<dbReference type="InterPro" id="IPR001314">
    <property type="entry name" value="Peptidase_S1A"/>
</dbReference>
<dbReference type="Pfam" id="PF00089">
    <property type="entry name" value="Trypsin"/>
    <property type="match status" value="3"/>
</dbReference>
<feature type="domain" description="Peptidase S1" evidence="5">
    <location>
        <begin position="487"/>
        <end position="718"/>
    </location>
</feature>
<feature type="domain" description="Peptidase S1" evidence="5">
    <location>
        <begin position="261"/>
        <end position="479"/>
    </location>
</feature>
<keyword evidence="3" id="KW-0378">Hydrolase</keyword>
<dbReference type="STRING" id="7375.A0A0L0BZG7"/>
<organism evidence="6 7">
    <name type="scientific">Lucilia cuprina</name>
    <name type="common">Green bottle fly</name>
    <name type="synonym">Australian sheep blowfly</name>
    <dbReference type="NCBI Taxonomy" id="7375"/>
    <lineage>
        <taxon>Eukaryota</taxon>
        <taxon>Metazoa</taxon>
        <taxon>Ecdysozoa</taxon>
        <taxon>Arthropoda</taxon>
        <taxon>Hexapoda</taxon>
        <taxon>Insecta</taxon>
        <taxon>Pterygota</taxon>
        <taxon>Neoptera</taxon>
        <taxon>Endopterygota</taxon>
        <taxon>Diptera</taxon>
        <taxon>Brachycera</taxon>
        <taxon>Muscomorpha</taxon>
        <taxon>Oestroidea</taxon>
        <taxon>Calliphoridae</taxon>
        <taxon>Luciliinae</taxon>
        <taxon>Lucilia</taxon>
    </lineage>
</organism>
<feature type="chain" id="PRO_5005535403" description="Peptidase S1 domain-containing protein" evidence="4">
    <location>
        <begin position="20"/>
        <end position="722"/>
    </location>
</feature>
<proteinExistence type="inferred from homology"/>
<comment type="similarity">
    <text evidence="2">Belongs to the peptidase S1 family. CLIP subfamily.</text>
</comment>
<comment type="caution">
    <text evidence="6">The sequence shown here is derived from an EMBL/GenBank/DDBJ whole genome shotgun (WGS) entry which is preliminary data.</text>
</comment>
<protein>
    <recommendedName>
        <fullName evidence="5">Peptidase S1 domain-containing protein</fullName>
    </recommendedName>
</protein>
<evidence type="ECO:0000256" key="3">
    <source>
        <dbReference type="RuleBase" id="RU363034"/>
    </source>
</evidence>
<dbReference type="PROSITE" id="PS50240">
    <property type="entry name" value="TRYPSIN_DOM"/>
    <property type="match status" value="3"/>
</dbReference>
<dbReference type="SUPFAM" id="SSF50494">
    <property type="entry name" value="Trypsin-like serine proteases"/>
    <property type="match status" value="3"/>
</dbReference>
<dbReference type="EMBL" id="JRES01001203">
    <property type="protein sequence ID" value="KNC24639.1"/>
    <property type="molecule type" value="Genomic_DNA"/>
</dbReference>
<evidence type="ECO:0000256" key="2">
    <source>
        <dbReference type="ARBA" id="ARBA00024195"/>
    </source>
</evidence>
<dbReference type="SMART" id="SM00020">
    <property type="entry name" value="Tryp_SPc"/>
    <property type="match status" value="3"/>
</dbReference>
<dbReference type="OMA" id="EISDYNP"/>
<dbReference type="FunFam" id="2.40.10.10:FF:000068">
    <property type="entry name" value="transmembrane protease serine 2"/>
    <property type="match status" value="3"/>
</dbReference>
<dbReference type="Gene3D" id="2.40.10.10">
    <property type="entry name" value="Trypsin-like serine proteases"/>
    <property type="match status" value="4"/>
</dbReference>
<dbReference type="OrthoDB" id="7959598at2759"/>
<dbReference type="InterPro" id="IPR018114">
    <property type="entry name" value="TRYPSIN_HIS"/>
</dbReference>
<dbReference type="PROSITE" id="PS00134">
    <property type="entry name" value="TRYPSIN_HIS"/>
    <property type="match status" value="2"/>
</dbReference>
<dbReference type="GO" id="GO:0004252">
    <property type="term" value="F:serine-type endopeptidase activity"/>
    <property type="evidence" value="ECO:0007669"/>
    <property type="project" value="InterPro"/>
</dbReference>
<dbReference type="GO" id="GO:0006508">
    <property type="term" value="P:proteolysis"/>
    <property type="evidence" value="ECO:0007669"/>
    <property type="project" value="UniProtKB-KW"/>
</dbReference>
<sequence length="722" mass="79906">MTNFFCNLGILWIFSCLLGIVLLAASSNKQNGAIISGHIAEEGQFPWHVLLRRDIEDELLCGASVISNKWVLTAGHCVDELDSVVLVFGRIELDVDDPMMTATKFHIHPDYNDNDLTDDLALIELPSVLNFTNNIQPIELVSTSEASNDFVGAKCYVTGFGRTSENSKENSEWLQWTTLEIINNTICADEFHEADIEDTIICSIGWNGTNQSPCDGDSGGALVWRNQANKFVQIGIHSFSKKKCSQFPSAFTRSIPQNAAIIHGDQASLGQYPWHVLIKRNPSDKLLCGGSLIADKWVITAAHCIDCRETVFLLFGTINLLGRAVNMTTDLLYSHPLFTPASFENDIGLIGLPIALKFNVHIQPIELVNSAEAQQNSFIDALTHISGFGSKYDQTTQPSPHLLFGSEEVVELSVCESRYAPVPQNFLCSIGYTSHNQHPCVGDSGGGLVWKNLWLKNKLIGIFSIHGAPCSRNPSGYTKSIPQSAAIIRGTRGALGEYPWHVILKQNPSDPLLCGGSIINNKWVLTAAHCIQCRDPIYMLFGTIRLLNAAVNRISKNLYPHPFFNPVTLAFDIGLVELNYPIEYNVYIKPIALITKAEADETDFIGVVTYVSGFGYYTDEMHELSPWLLWGVEEIINTSVCDFIYGPVLNSEICSVGFTAEKQHPCRGDSGGALVWRNKMRQQKQIGVVTAVKIKCSKYPTSYSRVSSFLNFIYNITGLNFD</sequence>
<dbReference type="InterPro" id="IPR051487">
    <property type="entry name" value="Ser/Thr_Proteases_Immune/Dev"/>
</dbReference>
<dbReference type="AlphaFoldDB" id="A0A0L0BZG7"/>
<evidence type="ECO:0000256" key="4">
    <source>
        <dbReference type="SAM" id="SignalP"/>
    </source>
</evidence>
<evidence type="ECO:0000313" key="6">
    <source>
        <dbReference type="EMBL" id="KNC24639.1"/>
    </source>
</evidence>
<dbReference type="InterPro" id="IPR033116">
    <property type="entry name" value="TRYPSIN_SER"/>
</dbReference>
<dbReference type="InterPro" id="IPR043504">
    <property type="entry name" value="Peptidase_S1_PA_chymotrypsin"/>
</dbReference>
<keyword evidence="4" id="KW-0732">Signal</keyword>
<keyword evidence="3" id="KW-0645">Protease</keyword>
<dbReference type="Proteomes" id="UP000037069">
    <property type="component" value="Unassembled WGS sequence"/>
</dbReference>
<evidence type="ECO:0000313" key="7">
    <source>
        <dbReference type="Proteomes" id="UP000037069"/>
    </source>
</evidence>
<name>A0A0L0BZG7_LUCCU</name>
<accession>A0A0L0BZG7</accession>
<dbReference type="InterPro" id="IPR009003">
    <property type="entry name" value="Peptidase_S1_PA"/>
</dbReference>
<keyword evidence="7" id="KW-1185">Reference proteome</keyword>
<dbReference type="InterPro" id="IPR001254">
    <property type="entry name" value="Trypsin_dom"/>
</dbReference>